<dbReference type="InterPro" id="IPR007367">
    <property type="entry name" value="DUF433"/>
</dbReference>
<dbReference type="EMBL" id="JACJPY010000004">
    <property type="protein sequence ID" value="MBD2148988.1"/>
    <property type="molecule type" value="Genomic_DNA"/>
</dbReference>
<evidence type="ECO:0000313" key="1">
    <source>
        <dbReference type="EMBL" id="MBD2148988.1"/>
    </source>
</evidence>
<protein>
    <submittedName>
        <fullName evidence="1">DUF433 domain-containing protein</fullName>
    </submittedName>
</protein>
<comment type="caution">
    <text evidence="1">The sequence shown here is derived from an EMBL/GenBank/DDBJ whole genome shotgun (WGS) entry which is preliminary data.</text>
</comment>
<reference evidence="1" key="1">
    <citation type="journal article" date="2015" name="ISME J.">
        <title>Draft Genome Sequence of Streptomyces incarnatus NRRL8089, which Produces the Nucleoside Antibiotic Sinefungin.</title>
        <authorList>
            <person name="Oshima K."/>
            <person name="Hattori M."/>
            <person name="Shimizu H."/>
            <person name="Fukuda K."/>
            <person name="Nemoto M."/>
            <person name="Inagaki K."/>
            <person name="Tamura T."/>
        </authorList>
    </citation>
    <scope>NUCLEOTIDE SEQUENCE</scope>
    <source>
        <strain evidence="1">FACHB-1277</strain>
    </source>
</reference>
<name>A0A926UQJ1_9CYAN</name>
<gene>
    <name evidence="1" type="ORF">H6F44_02435</name>
</gene>
<dbReference type="InterPro" id="IPR009057">
    <property type="entry name" value="Homeodomain-like_sf"/>
</dbReference>
<dbReference type="SUPFAM" id="SSF46689">
    <property type="entry name" value="Homeodomain-like"/>
    <property type="match status" value="1"/>
</dbReference>
<evidence type="ECO:0000313" key="2">
    <source>
        <dbReference type="Proteomes" id="UP000631421"/>
    </source>
</evidence>
<organism evidence="1 2">
    <name type="scientific">Pseudanabaena cinerea FACHB-1277</name>
    <dbReference type="NCBI Taxonomy" id="2949581"/>
    <lineage>
        <taxon>Bacteria</taxon>
        <taxon>Bacillati</taxon>
        <taxon>Cyanobacteriota</taxon>
        <taxon>Cyanophyceae</taxon>
        <taxon>Pseudanabaenales</taxon>
        <taxon>Pseudanabaenaceae</taxon>
        <taxon>Pseudanabaena</taxon>
        <taxon>Pseudanabaena cinerea</taxon>
    </lineage>
</organism>
<keyword evidence="2" id="KW-1185">Reference proteome</keyword>
<dbReference type="Gene3D" id="1.10.10.10">
    <property type="entry name" value="Winged helix-like DNA-binding domain superfamily/Winged helix DNA-binding domain"/>
    <property type="match status" value="1"/>
</dbReference>
<dbReference type="AlphaFoldDB" id="A0A926UQJ1"/>
<reference evidence="1" key="2">
    <citation type="submission" date="2020-08" db="EMBL/GenBank/DDBJ databases">
        <authorList>
            <person name="Chen M."/>
            <person name="Teng W."/>
            <person name="Zhao L."/>
            <person name="Hu C."/>
            <person name="Zhou Y."/>
            <person name="Han B."/>
            <person name="Song L."/>
            <person name="Shu W."/>
        </authorList>
    </citation>
    <scope>NUCLEOTIDE SEQUENCE</scope>
    <source>
        <strain evidence="1">FACHB-1277</strain>
    </source>
</reference>
<dbReference type="InterPro" id="IPR036388">
    <property type="entry name" value="WH-like_DNA-bd_sf"/>
</dbReference>
<sequence>MLTASRTVSVPLSTNADGVILVGNTRVTIDTVVGNYKQGLSPEEIVSRYSSLNLSDVYSTIAFYLSYQLEVEEYLKQRQRIAKGIREENQLRFNSQDLRDRLLASTIADLVGCVNEM</sequence>
<dbReference type="RefSeq" id="WP_190349328.1">
    <property type="nucleotide sequence ID" value="NZ_JACJPY010000004.1"/>
</dbReference>
<dbReference type="Pfam" id="PF04255">
    <property type="entry name" value="DUF433"/>
    <property type="match status" value="1"/>
</dbReference>
<accession>A0A926UQJ1</accession>
<proteinExistence type="predicted"/>
<dbReference type="Proteomes" id="UP000631421">
    <property type="component" value="Unassembled WGS sequence"/>
</dbReference>